<dbReference type="OrthoDB" id="3259198at2759"/>
<accession>A0A9Q3K5B1</accession>
<protein>
    <submittedName>
        <fullName evidence="1">Uncharacterized protein</fullName>
    </submittedName>
</protein>
<evidence type="ECO:0000313" key="1">
    <source>
        <dbReference type="EMBL" id="MBW0575023.1"/>
    </source>
</evidence>
<organism evidence="1 2">
    <name type="scientific">Austropuccinia psidii MF-1</name>
    <dbReference type="NCBI Taxonomy" id="1389203"/>
    <lineage>
        <taxon>Eukaryota</taxon>
        <taxon>Fungi</taxon>
        <taxon>Dikarya</taxon>
        <taxon>Basidiomycota</taxon>
        <taxon>Pucciniomycotina</taxon>
        <taxon>Pucciniomycetes</taxon>
        <taxon>Pucciniales</taxon>
        <taxon>Sphaerophragmiaceae</taxon>
        <taxon>Austropuccinia</taxon>
    </lineage>
</organism>
<sequence length="127" mass="13921">MISDNESLEEYDIGNEDYVVAEDNGLGMDDVTPPKEGNLWRRGDGYNPMCMIIMSVKLAIIGPNTSNLNKHRGQCCGCFNMWSTKAPGVVDPNMGSNLAAEEEESIVYQLAEGLVAIQVSFSIFKLP</sequence>
<dbReference type="AlphaFoldDB" id="A0A9Q3K5B1"/>
<name>A0A9Q3K5B1_9BASI</name>
<dbReference type="Proteomes" id="UP000765509">
    <property type="component" value="Unassembled WGS sequence"/>
</dbReference>
<reference evidence="1" key="1">
    <citation type="submission" date="2021-03" db="EMBL/GenBank/DDBJ databases">
        <title>Draft genome sequence of rust myrtle Austropuccinia psidii MF-1, a brazilian biotype.</title>
        <authorList>
            <person name="Quecine M.C."/>
            <person name="Pachon D.M.R."/>
            <person name="Bonatelli M.L."/>
            <person name="Correr F.H."/>
            <person name="Franceschini L.M."/>
            <person name="Leite T.F."/>
            <person name="Margarido G.R.A."/>
            <person name="Almeida C.A."/>
            <person name="Ferrarezi J.A."/>
            <person name="Labate C.A."/>
        </authorList>
    </citation>
    <scope>NUCLEOTIDE SEQUENCE</scope>
    <source>
        <strain evidence="1">MF-1</strain>
    </source>
</reference>
<keyword evidence="2" id="KW-1185">Reference proteome</keyword>
<evidence type="ECO:0000313" key="2">
    <source>
        <dbReference type="Proteomes" id="UP000765509"/>
    </source>
</evidence>
<comment type="caution">
    <text evidence="1">The sequence shown here is derived from an EMBL/GenBank/DDBJ whole genome shotgun (WGS) entry which is preliminary data.</text>
</comment>
<gene>
    <name evidence="1" type="ORF">O181_114738</name>
</gene>
<proteinExistence type="predicted"/>
<dbReference type="EMBL" id="AVOT02095425">
    <property type="protein sequence ID" value="MBW0575023.1"/>
    <property type="molecule type" value="Genomic_DNA"/>
</dbReference>